<evidence type="ECO:0000313" key="3">
    <source>
        <dbReference type="Proteomes" id="UP001352223"/>
    </source>
</evidence>
<keyword evidence="3" id="KW-1185">Reference proteome</keyword>
<organism evidence="2 3">
    <name type="scientific">Streptomyces kunmingensis</name>
    <dbReference type="NCBI Taxonomy" id="68225"/>
    <lineage>
        <taxon>Bacteria</taxon>
        <taxon>Bacillati</taxon>
        <taxon>Actinomycetota</taxon>
        <taxon>Actinomycetes</taxon>
        <taxon>Kitasatosporales</taxon>
        <taxon>Streptomycetaceae</taxon>
        <taxon>Streptomyces</taxon>
    </lineage>
</organism>
<proteinExistence type="predicted"/>
<feature type="domain" description="HTH marR-type" evidence="1">
    <location>
        <begin position="1"/>
        <end position="139"/>
    </location>
</feature>
<evidence type="ECO:0000313" key="2">
    <source>
        <dbReference type="EMBL" id="MEB3960922.1"/>
    </source>
</evidence>
<dbReference type="RefSeq" id="WP_324768103.1">
    <property type="nucleotide sequence ID" value="NZ_BAAATS010000028.1"/>
</dbReference>
<protein>
    <submittedName>
        <fullName evidence="2">MarR family transcriptional regulator</fullName>
    </submittedName>
</protein>
<dbReference type="InterPro" id="IPR039422">
    <property type="entry name" value="MarR/SlyA-like"/>
</dbReference>
<dbReference type="EMBL" id="JAOZYB010000068">
    <property type="protein sequence ID" value="MEB3960922.1"/>
    <property type="molecule type" value="Genomic_DNA"/>
</dbReference>
<gene>
    <name evidence="2" type="ORF">OKJ48_11790</name>
</gene>
<evidence type="ECO:0000259" key="1">
    <source>
        <dbReference type="PROSITE" id="PS50995"/>
    </source>
</evidence>
<dbReference type="PANTHER" id="PTHR33164:SF99">
    <property type="entry name" value="MARR FAMILY REGULATORY PROTEIN"/>
    <property type="match status" value="1"/>
</dbReference>
<dbReference type="SUPFAM" id="SSF46785">
    <property type="entry name" value="Winged helix' DNA-binding domain"/>
    <property type="match status" value="1"/>
</dbReference>
<dbReference type="Pfam" id="PF12802">
    <property type="entry name" value="MarR_2"/>
    <property type="match status" value="1"/>
</dbReference>
<dbReference type="PANTHER" id="PTHR33164">
    <property type="entry name" value="TRANSCRIPTIONAL REGULATOR, MARR FAMILY"/>
    <property type="match status" value="1"/>
</dbReference>
<dbReference type="InterPro" id="IPR000835">
    <property type="entry name" value="HTH_MarR-typ"/>
</dbReference>
<sequence length="154" mass="17103">MTRWRALNRLHRRIEGSVERGLHADLGLSLREFEALTVLRQGASVEAGWLYLQDLAAEIGLSQSATSRLMARLQGRGLITTTTATHDRRSVDVHLTSVAHEVLRRGVPLVEEAVRHTVRALAAEGADPDLLRYLAASDQWDAEALLRATAENQY</sequence>
<comment type="caution">
    <text evidence="2">The sequence shown here is derived from an EMBL/GenBank/DDBJ whole genome shotgun (WGS) entry which is preliminary data.</text>
</comment>
<dbReference type="Gene3D" id="1.10.10.10">
    <property type="entry name" value="Winged helix-like DNA-binding domain superfamily/Winged helix DNA-binding domain"/>
    <property type="match status" value="1"/>
</dbReference>
<accession>A0ABU6C893</accession>
<name>A0ABU6C893_9ACTN</name>
<dbReference type="SMART" id="SM00347">
    <property type="entry name" value="HTH_MARR"/>
    <property type="match status" value="1"/>
</dbReference>
<reference evidence="2 3" key="1">
    <citation type="submission" date="2022-10" db="EMBL/GenBank/DDBJ databases">
        <authorList>
            <person name="Xie J."/>
            <person name="Shen N."/>
        </authorList>
    </citation>
    <scope>NUCLEOTIDE SEQUENCE [LARGE SCALE GENOMIC DNA]</scope>
    <source>
        <strain evidence="2 3">DSM 41681</strain>
    </source>
</reference>
<dbReference type="InterPro" id="IPR036390">
    <property type="entry name" value="WH_DNA-bd_sf"/>
</dbReference>
<dbReference type="Proteomes" id="UP001352223">
    <property type="component" value="Unassembled WGS sequence"/>
</dbReference>
<dbReference type="PROSITE" id="PS50995">
    <property type="entry name" value="HTH_MARR_2"/>
    <property type="match status" value="1"/>
</dbReference>
<dbReference type="InterPro" id="IPR036388">
    <property type="entry name" value="WH-like_DNA-bd_sf"/>
</dbReference>